<sequence length="289" mass="31912">MVKREKDIDVRRIVILGMGYAATAFATLAQTRGWCTIGTKRQAAQAATTLPCVPFDEAADILAAATHILISTPPGADGDPAYLRYAAAIRAAPQLHWIGYYSTTGVYGDQGGARVDEKTTPAPAQNRSIARLDAENAWRNLARERAIACDVMRLGGIYGPGRSALDALRNGTARIIDAPDHCFSRIHRQDIAEGTLAAIETARDIRILNFTDRLPSPQRDVFAEAARLLDCPMPPAMPLAAAWPEMSEMARSFWSERRQVDSRWTEASLHRRWRYPTYREGLAAILHDV</sequence>
<dbReference type="OrthoDB" id="9808276at2"/>
<proteinExistence type="predicted"/>
<dbReference type="InterPro" id="IPR036291">
    <property type="entry name" value="NAD(P)-bd_dom_sf"/>
</dbReference>
<dbReference type="STRING" id="320497.A0U93_14635"/>
<dbReference type="Gene3D" id="3.40.50.720">
    <property type="entry name" value="NAD(P)-binding Rossmann-like Domain"/>
    <property type="match status" value="1"/>
</dbReference>
<organism evidence="2 3">
    <name type="scientific">Neoasaia chiangmaiensis</name>
    <dbReference type="NCBI Taxonomy" id="320497"/>
    <lineage>
        <taxon>Bacteria</taxon>
        <taxon>Pseudomonadati</taxon>
        <taxon>Pseudomonadota</taxon>
        <taxon>Alphaproteobacteria</taxon>
        <taxon>Acetobacterales</taxon>
        <taxon>Acetobacteraceae</taxon>
        <taxon>Neoasaia</taxon>
    </lineage>
</organism>
<dbReference type="KEGG" id="nch:A0U93_14635"/>
<keyword evidence="1" id="KW-0520">NAD</keyword>
<dbReference type="RefSeq" id="WP_077808004.1">
    <property type="nucleotide sequence ID" value="NZ_CP014691.1"/>
</dbReference>
<evidence type="ECO:0000256" key="1">
    <source>
        <dbReference type="ARBA" id="ARBA00023027"/>
    </source>
</evidence>
<gene>
    <name evidence="2" type="ORF">A0U93_14635</name>
</gene>
<evidence type="ECO:0000313" key="3">
    <source>
        <dbReference type="Proteomes" id="UP000188604"/>
    </source>
</evidence>
<dbReference type="PANTHER" id="PTHR43574">
    <property type="entry name" value="EPIMERASE-RELATED"/>
    <property type="match status" value="1"/>
</dbReference>
<dbReference type="AlphaFoldDB" id="A0A1U9KSZ4"/>
<reference evidence="2 3" key="1">
    <citation type="submission" date="2016-03" db="EMBL/GenBank/DDBJ databases">
        <title>Acetic acid bacteria sequencing.</title>
        <authorList>
            <person name="Brandt J."/>
            <person name="Jakob F."/>
            <person name="Vogel R.F."/>
        </authorList>
    </citation>
    <scope>NUCLEOTIDE SEQUENCE [LARGE SCALE GENOMIC DNA]</scope>
    <source>
        <strain evidence="2 3">NBRC 101099</strain>
    </source>
</reference>
<name>A0A1U9KSZ4_9PROT</name>
<keyword evidence="3" id="KW-1185">Reference proteome</keyword>
<accession>A0A1U9KSZ4</accession>
<dbReference type="Proteomes" id="UP000188604">
    <property type="component" value="Chromosome"/>
</dbReference>
<evidence type="ECO:0000313" key="2">
    <source>
        <dbReference type="EMBL" id="AQS88948.1"/>
    </source>
</evidence>
<dbReference type="EMBL" id="CP014691">
    <property type="protein sequence ID" value="AQS88948.1"/>
    <property type="molecule type" value="Genomic_DNA"/>
</dbReference>
<protein>
    <submittedName>
        <fullName evidence="2">Uncharacterized protein</fullName>
    </submittedName>
</protein>
<dbReference type="SUPFAM" id="SSF51735">
    <property type="entry name" value="NAD(P)-binding Rossmann-fold domains"/>
    <property type="match status" value="1"/>
</dbReference>